<dbReference type="InterPro" id="IPR011251">
    <property type="entry name" value="Luciferase-like_dom"/>
</dbReference>
<gene>
    <name evidence="4" type="ORF">AYJ54_37510</name>
</gene>
<dbReference type="GO" id="GO:0005829">
    <property type="term" value="C:cytosol"/>
    <property type="evidence" value="ECO:0007669"/>
    <property type="project" value="TreeGrafter"/>
</dbReference>
<dbReference type="Pfam" id="PF00296">
    <property type="entry name" value="Bac_luciferase"/>
    <property type="match status" value="1"/>
</dbReference>
<keyword evidence="5" id="KW-1185">Reference proteome</keyword>
<dbReference type="PANTHER" id="PTHR30137:SF8">
    <property type="entry name" value="BLR5498 PROTEIN"/>
    <property type="match status" value="1"/>
</dbReference>
<dbReference type="EMBL" id="LUUB01000005">
    <property type="protein sequence ID" value="OAF17045.1"/>
    <property type="molecule type" value="Genomic_DNA"/>
</dbReference>
<evidence type="ECO:0000256" key="2">
    <source>
        <dbReference type="ARBA" id="ARBA00023033"/>
    </source>
</evidence>
<evidence type="ECO:0000256" key="1">
    <source>
        <dbReference type="ARBA" id="ARBA00023002"/>
    </source>
</evidence>
<organism evidence="4 5">
    <name type="scientific">Bradyrhizobium centrolobii</name>
    <dbReference type="NCBI Taxonomy" id="1505087"/>
    <lineage>
        <taxon>Bacteria</taxon>
        <taxon>Pseudomonadati</taxon>
        <taxon>Pseudomonadota</taxon>
        <taxon>Alphaproteobacteria</taxon>
        <taxon>Hyphomicrobiales</taxon>
        <taxon>Nitrobacteraceae</taxon>
        <taxon>Bradyrhizobium</taxon>
    </lineage>
</organism>
<dbReference type="OrthoDB" id="9804736at2"/>
<sequence>MAISYITDMRDINGTPITPEHYNDQMKVARHADDLGYKTVWVPEDHCMDDGFCPAPLTTLAAFARETKRIRLGTGIIQVPTMHPRRLLEEACVVDMMSNGRVTLGVGLGGYELEYKKFGVSWKERGKLMDQYLDFIKKGFAGEPLPDGMALAVPPVQRPIPIIGGTKSLAGTERSARIMDGNIATNHMDHEERLAKFWKEWLSPSLEKYERKVSEFQLPLMMTVWASEKYMDDWHEFLGAGFAYRKNKYEDGFEKVGTDYKGASYQFRDWDEAEKAGAEKMVSRMYVDTPKNVAARLKKLRTIYPFSELIINKVPGIPQEQFIKQLTLFREQIAPIVFPETKSEG</sequence>
<keyword evidence="2" id="KW-0503">Monooxygenase</keyword>
<dbReference type="GO" id="GO:0016705">
    <property type="term" value="F:oxidoreductase activity, acting on paired donors, with incorporation or reduction of molecular oxygen"/>
    <property type="evidence" value="ECO:0007669"/>
    <property type="project" value="InterPro"/>
</dbReference>
<keyword evidence="1" id="KW-0560">Oxidoreductase</keyword>
<feature type="domain" description="Luciferase-like" evidence="3">
    <location>
        <begin position="15"/>
        <end position="301"/>
    </location>
</feature>
<dbReference type="Gene3D" id="3.20.20.30">
    <property type="entry name" value="Luciferase-like domain"/>
    <property type="match status" value="1"/>
</dbReference>
<dbReference type="Proteomes" id="UP000076959">
    <property type="component" value="Unassembled WGS sequence"/>
</dbReference>
<evidence type="ECO:0000313" key="5">
    <source>
        <dbReference type="Proteomes" id="UP000076959"/>
    </source>
</evidence>
<dbReference type="SUPFAM" id="SSF51679">
    <property type="entry name" value="Bacterial luciferase-like"/>
    <property type="match status" value="1"/>
</dbReference>
<dbReference type="GO" id="GO:0004497">
    <property type="term" value="F:monooxygenase activity"/>
    <property type="evidence" value="ECO:0007669"/>
    <property type="project" value="UniProtKB-KW"/>
</dbReference>
<comment type="caution">
    <text evidence="4">The sequence shown here is derived from an EMBL/GenBank/DDBJ whole genome shotgun (WGS) entry which is preliminary data.</text>
</comment>
<dbReference type="InterPro" id="IPR050766">
    <property type="entry name" value="Bact_Lucif_Oxidored"/>
</dbReference>
<evidence type="ECO:0000259" key="3">
    <source>
        <dbReference type="Pfam" id="PF00296"/>
    </source>
</evidence>
<dbReference type="STRING" id="1505087.AYJ54_37510"/>
<accession>A0A176ZAW1</accession>
<dbReference type="InterPro" id="IPR036661">
    <property type="entry name" value="Luciferase-like_sf"/>
</dbReference>
<proteinExistence type="predicted"/>
<protein>
    <recommendedName>
        <fullName evidence="3">Luciferase-like domain-containing protein</fullName>
    </recommendedName>
</protein>
<dbReference type="RefSeq" id="WP_063695991.1">
    <property type="nucleotide sequence ID" value="NZ_LUUB01000005.1"/>
</dbReference>
<name>A0A176ZAW1_9BRAD</name>
<dbReference type="AlphaFoldDB" id="A0A176ZAW1"/>
<reference evidence="4 5" key="1">
    <citation type="submission" date="2016-03" db="EMBL/GenBank/DDBJ databases">
        <title>Draft Genome Sequence of the Strain BR 10245 (Bradyrhizobium sp.) isolated from nodules of Centrolobium paraense.</title>
        <authorList>
            <person name="Simoes-Araujo J.L.Sr."/>
            <person name="Barauna A.C."/>
            <person name="Silva K."/>
            <person name="Zilli J.E."/>
        </authorList>
    </citation>
    <scope>NUCLEOTIDE SEQUENCE [LARGE SCALE GENOMIC DNA]</scope>
    <source>
        <strain evidence="4 5">BR 10245</strain>
    </source>
</reference>
<dbReference type="PANTHER" id="PTHR30137">
    <property type="entry name" value="LUCIFERASE-LIKE MONOOXYGENASE"/>
    <property type="match status" value="1"/>
</dbReference>
<evidence type="ECO:0000313" key="4">
    <source>
        <dbReference type="EMBL" id="OAF17045.1"/>
    </source>
</evidence>